<organism evidence="2 3">
    <name type="scientific">Plasmopara halstedii</name>
    <name type="common">Downy mildew of sunflower</name>
    <dbReference type="NCBI Taxonomy" id="4781"/>
    <lineage>
        <taxon>Eukaryota</taxon>
        <taxon>Sar</taxon>
        <taxon>Stramenopiles</taxon>
        <taxon>Oomycota</taxon>
        <taxon>Peronosporomycetes</taxon>
        <taxon>Peronosporales</taxon>
        <taxon>Peronosporaceae</taxon>
        <taxon>Plasmopara</taxon>
    </lineage>
</organism>
<evidence type="ECO:0000313" key="3">
    <source>
        <dbReference type="Proteomes" id="UP000054928"/>
    </source>
</evidence>
<keyword evidence="3" id="KW-1185">Reference proteome</keyword>
<evidence type="ECO:0000313" key="2">
    <source>
        <dbReference type="EMBL" id="CEG49295.1"/>
    </source>
</evidence>
<accession>A0A0P1B3I2</accession>
<dbReference type="EMBL" id="CCYD01003042">
    <property type="protein sequence ID" value="CEG49295.1"/>
    <property type="molecule type" value="Genomic_DNA"/>
</dbReference>
<sequence length="214" mass="24293">MKLNDALFVLASLLLFNVDIVFATRNTTAILLESAPLEPENLRTKTDNHGTGKENEDEDRMMSVLDNAAHATEISTESVQPKITLLGVFKDFGLEPFLLSPTLTPEDAIELLSSDNYMFWCVIMKPFGDENLTPDQIVLRHLSELFQGKEVLLIVWGLHQKESVKAKRNAEKLKLALFKDMRHSKKITTYNDFIAKVWPKHLSTVKRRRGDPTA</sequence>
<dbReference type="RefSeq" id="XP_024585664.1">
    <property type="nucleotide sequence ID" value="XM_024720469.1"/>
</dbReference>
<name>A0A0P1B3I2_PLAHL</name>
<feature type="signal peptide" evidence="1">
    <location>
        <begin position="1"/>
        <end position="23"/>
    </location>
</feature>
<keyword evidence="1" id="KW-0732">Signal</keyword>
<feature type="chain" id="PRO_5006059141" evidence="1">
    <location>
        <begin position="24"/>
        <end position="214"/>
    </location>
</feature>
<dbReference type="AlphaFoldDB" id="A0A0P1B3I2"/>
<dbReference type="Proteomes" id="UP000054928">
    <property type="component" value="Unassembled WGS sequence"/>
</dbReference>
<reference evidence="3" key="1">
    <citation type="submission" date="2014-09" db="EMBL/GenBank/DDBJ databases">
        <authorList>
            <person name="Sharma Rahul"/>
            <person name="Thines Marco"/>
        </authorList>
    </citation>
    <scope>NUCLEOTIDE SEQUENCE [LARGE SCALE GENOMIC DNA]</scope>
</reference>
<protein>
    <submittedName>
        <fullName evidence="2">RxLR-like protein</fullName>
    </submittedName>
</protein>
<proteinExistence type="predicted"/>
<evidence type="ECO:0000256" key="1">
    <source>
        <dbReference type="SAM" id="SignalP"/>
    </source>
</evidence>
<dbReference type="GeneID" id="36402121"/>